<dbReference type="GO" id="GO:0004190">
    <property type="term" value="F:aspartic-type endopeptidase activity"/>
    <property type="evidence" value="ECO:0007669"/>
    <property type="project" value="InterPro"/>
</dbReference>
<evidence type="ECO:0000259" key="4">
    <source>
        <dbReference type="PROSITE" id="PS50175"/>
    </source>
</evidence>
<evidence type="ECO:0000256" key="2">
    <source>
        <dbReference type="SAM" id="SignalP"/>
    </source>
</evidence>
<dbReference type="EMBL" id="SBKO01000002">
    <property type="protein sequence ID" value="RXR19219.1"/>
    <property type="molecule type" value="Genomic_DNA"/>
</dbReference>
<evidence type="ECO:0000313" key="5">
    <source>
        <dbReference type="EMBL" id="RXR19219.1"/>
    </source>
</evidence>
<dbReference type="AlphaFoldDB" id="A0A4Q1K381"/>
<feature type="domain" description="PDZ" evidence="3">
    <location>
        <begin position="343"/>
        <end position="393"/>
    </location>
</feature>
<keyword evidence="6" id="KW-1185">Reference proteome</keyword>
<organism evidence="5 6">
    <name type="scientific">Flavobacterium amnicola</name>
    <dbReference type="NCBI Taxonomy" id="2506422"/>
    <lineage>
        <taxon>Bacteria</taxon>
        <taxon>Pseudomonadati</taxon>
        <taxon>Bacteroidota</taxon>
        <taxon>Flavobacteriia</taxon>
        <taxon>Flavobacteriales</taxon>
        <taxon>Flavobacteriaceae</taxon>
        <taxon>Flavobacterium</taxon>
    </lineage>
</organism>
<accession>A0A4Q1K381</accession>
<proteinExistence type="predicted"/>
<dbReference type="Pfam" id="PF13650">
    <property type="entry name" value="Asp_protease_2"/>
    <property type="match status" value="1"/>
</dbReference>
<dbReference type="PROSITE" id="PS50175">
    <property type="entry name" value="ASP_PROT_RETROV"/>
    <property type="match status" value="1"/>
</dbReference>
<dbReference type="Gene3D" id="2.40.70.10">
    <property type="entry name" value="Acid Proteases"/>
    <property type="match status" value="1"/>
</dbReference>
<gene>
    <name evidence="5" type="ORF">EQG63_07170</name>
</gene>
<feature type="signal peptide" evidence="2">
    <location>
        <begin position="1"/>
        <end position="25"/>
    </location>
</feature>
<dbReference type="InterPro" id="IPR036034">
    <property type="entry name" value="PDZ_sf"/>
</dbReference>
<dbReference type="Pfam" id="PF17820">
    <property type="entry name" value="PDZ_6"/>
    <property type="match status" value="1"/>
</dbReference>
<dbReference type="Gene3D" id="2.30.42.10">
    <property type="match status" value="1"/>
</dbReference>
<dbReference type="OrthoDB" id="3521766at2"/>
<feature type="domain" description="Peptidase A2" evidence="4">
    <location>
        <begin position="53"/>
        <end position="90"/>
    </location>
</feature>
<name>A0A4Q1K381_9FLAO</name>
<dbReference type="PROSITE" id="PS50106">
    <property type="entry name" value="PDZ"/>
    <property type="match status" value="1"/>
</dbReference>
<sequence length="436" mass="49624">MNLLYHCALLLFSSLLFSQSHFRFANEGKKASIPFIESNHLVIIPVNLNGANLNFLLDTGVENTVLFSLDETDSINFDNIEKIKIKGLGSGEAIDALKSSKNKLIIKNYVDLEHEVYIILDENINFSSQLGIPVHGIIGYTFFKENLVEINYAKKRVYVYPHEAKSTSKRLKKRTSIPITLEAQKPYVSLISVLNNEKIETKMLIDTGNSDAIWLFEDTKIKAPSLFFDDFLGRGFSGDIFGKRARLESLEIQDFVIQQPTVSFPNEASLFGVNFVNNRKGSLGSGVLRRFNVVYDYKNEKIFLDKNSNFNDPFNYNMSGMELEHSGMQYVEEKVELFTNVLQIDVSATDLPTKFKYNFSLKPVLVVLSVRPDSPAALAGIKKGDELKKINGTLAYKYKLYEINQILQSEEGKWVTIEYERNNKLFKAKIQLKKIL</sequence>
<comment type="caution">
    <text evidence="5">The sequence shown here is derived from an EMBL/GenBank/DDBJ whole genome shotgun (WGS) entry which is preliminary data.</text>
</comment>
<dbReference type="InterPro" id="IPR001995">
    <property type="entry name" value="Peptidase_A2_cat"/>
</dbReference>
<evidence type="ECO:0000259" key="3">
    <source>
        <dbReference type="PROSITE" id="PS50106"/>
    </source>
</evidence>
<dbReference type="GO" id="GO:0006508">
    <property type="term" value="P:proteolysis"/>
    <property type="evidence" value="ECO:0007669"/>
    <property type="project" value="InterPro"/>
</dbReference>
<evidence type="ECO:0000256" key="1">
    <source>
        <dbReference type="ARBA" id="ARBA00022801"/>
    </source>
</evidence>
<dbReference type="Proteomes" id="UP000290283">
    <property type="component" value="Unassembled WGS sequence"/>
</dbReference>
<dbReference type="RefSeq" id="WP_129435677.1">
    <property type="nucleotide sequence ID" value="NZ_SBKO01000002.1"/>
</dbReference>
<dbReference type="InterPro" id="IPR001478">
    <property type="entry name" value="PDZ"/>
</dbReference>
<keyword evidence="2" id="KW-0732">Signal</keyword>
<protein>
    <submittedName>
        <fullName evidence="5">PDZ domain-containing protein</fullName>
    </submittedName>
</protein>
<feature type="chain" id="PRO_5020932149" evidence="2">
    <location>
        <begin position="26"/>
        <end position="436"/>
    </location>
</feature>
<evidence type="ECO:0000313" key="6">
    <source>
        <dbReference type="Proteomes" id="UP000290283"/>
    </source>
</evidence>
<dbReference type="SUPFAM" id="SSF50156">
    <property type="entry name" value="PDZ domain-like"/>
    <property type="match status" value="1"/>
</dbReference>
<dbReference type="InterPro" id="IPR041489">
    <property type="entry name" value="PDZ_6"/>
</dbReference>
<keyword evidence="1" id="KW-0378">Hydrolase</keyword>
<dbReference type="SMART" id="SM00228">
    <property type="entry name" value="PDZ"/>
    <property type="match status" value="1"/>
</dbReference>
<reference evidence="6" key="1">
    <citation type="submission" date="2019-01" db="EMBL/GenBank/DDBJ databases">
        <title>Cytophagaceae bacterium strain CAR-16.</title>
        <authorList>
            <person name="Chen W.-M."/>
        </authorList>
    </citation>
    <scope>NUCLEOTIDE SEQUENCE [LARGE SCALE GENOMIC DNA]</scope>
    <source>
        <strain evidence="6">LLJ-11</strain>
    </source>
</reference>
<dbReference type="InterPro" id="IPR021109">
    <property type="entry name" value="Peptidase_aspartic_dom_sf"/>
</dbReference>